<dbReference type="GO" id="GO:0005886">
    <property type="term" value="C:plasma membrane"/>
    <property type="evidence" value="ECO:0007669"/>
    <property type="project" value="UniProtKB-SubCell"/>
</dbReference>
<evidence type="ECO:0000256" key="8">
    <source>
        <dbReference type="HAMAP-Rule" id="MF_01005"/>
    </source>
</evidence>
<comment type="function">
    <text evidence="8">Part of the ABC transporter complex BtuCDF involved in vitamin B12 import. Responsible for energy coupling to the transport system.</text>
</comment>
<dbReference type="InterPro" id="IPR050153">
    <property type="entry name" value="Metal_Ion_Import_ABC"/>
</dbReference>
<keyword evidence="2 8" id="KW-1003">Cell membrane</keyword>
<keyword evidence="6 8" id="KW-1278">Translocase</keyword>
<dbReference type="GO" id="GO:0016887">
    <property type="term" value="F:ATP hydrolysis activity"/>
    <property type="evidence" value="ECO:0007669"/>
    <property type="project" value="InterPro"/>
</dbReference>
<dbReference type="InterPro" id="IPR003593">
    <property type="entry name" value="AAA+_ATPase"/>
</dbReference>
<dbReference type="InterPro" id="IPR017871">
    <property type="entry name" value="ABC_transporter-like_CS"/>
</dbReference>
<dbReference type="InterPro" id="IPR027417">
    <property type="entry name" value="P-loop_NTPase"/>
</dbReference>
<organism evidence="10 11">
    <name type="scientific">Hafnia paralvei</name>
    <dbReference type="NCBI Taxonomy" id="546367"/>
    <lineage>
        <taxon>Bacteria</taxon>
        <taxon>Pseudomonadati</taxon>
        <taxon>Pseudomonadota</taxon>
        <taxon>Gammaproteobacteria</taxon>
        <taxon>Enterobacterales</taxon>
        <taxon>Hafniaceae</taxon>
        <taxon>Hafnia</taxon>
    </lineage>
</organism>
<dbReference type="CDD" id="cd03214">
    <property type="entry name" value="ABC_Iron-Siderophores_B12_Hemin"/>
    <property type="match status" value="1"/>
</dbReference>
<dbReference type="SUPFAM" id="SSF52540">
    <property type="entry name" value="P-loop containing nucleoside triphosphate hydrolases"/>
    <property type="match status" value="1"/>
</dbReference>
<dbReference type="GO" id="GO:0005524">
    <property type="term" value="F:ATP binding"/>
    <property type="evidence" value="ECO:0007669"/>
    <property type="project" value="UniProtKB-KW"/>
</dbReference>
<dbReference type="FunFam" id="3.40.50.300:FF:000462">
    <property type="entry name" value="Vitamin B12 import ATP-binding protein BtuD"/>
    <property type="match status" value="1"/>
</dbReference>
<accession>A0A2A2M802</accession>
<dbReference type="PROSITE" id="PS00211">
    <property type="entry name" value="ABC_TRANSPORTER_1"/>
    <property type="match status" value="1"/>
</dbReference>
<comment type="similarity">
    <text evidence="8">Belongs to the ABC transporter superfamily. Vitamin B12 importer (TC 3.A.1.13.1) family.</text>
</comment>
<evidence type="ECO:0000256" key="1">
    <source>
        <dbReference type="ARBA" id="ARBA00022448"/>
    </source>
</evidence>
<evidence type="ECO:0000256" key="4">
    <source>
        <dbReference type="ARBA" id="ARBA00022741"/>
    </source>
</evidence>
<dbReference type="PANTHER" id="PTHR42734">
    <property type="entry name" value="METAL TRANSPORT SYSTEM ATP-BINDING PROTEIN TM_0124-RELATED"/>
    <property type="match status" value="1"/>
</dbReference>
<keyword evidence="3" id="KW-0997">Cell inner membrane</keyword>
<gene>
    <name evidence="8" type="primary">btuD</name>
    <name evidence="10" type="ORF">CJD50_19480</name>
</gene>
<dbReference type="EMBL" id="NQMS01000011">
    <property type="protein sequence ID" value="PAV94683.1"/>
    <property type="molecule type" value="Genomic_DNA"/>
</dbReference>
<dbReference type="Gene3D" id="3.40.50.300">
    <property type="entry name" value="P-loop containing nucleotide triphosphate hydrolases"/>
    <property type="match status" value="1"/>
</dbReference>
<comment type="subcellular location">
    <subcellularLocation>
        <location evidence="8">Cell membrane</location>
        <topology evidence="8">Peripheral membrane protein</topology>
    </subcellularLocation>
</comment>
<keyword evidence="5 8" id="KW-0067">ATP-binding</keyword>
<keyword evidence="1 8" id="KW-0813">Transport</keyword>
<evidence type="ECO:0000256" key="2">
    <source>
        <dbReference type="ARBA" id="ARBA00022475"/>
    </source>
</evidence>
<feature type="domain" description="ABC transporter" evidence="9">
    <location>
        <begin position="4"/>
        <end position="241"/>
    </location>
</feature>
<evidence type="ECO:0000313" key="10">
    <source>
        <dbReference type="EMBL" id="PAV94683.1"/>
    </source>
</evidence>
<dbReference type="Proteomes" id="UP000218796">
    <property type="component" value="Unassembled WGS sequence"/>
</dbReference>
<comment type="catalytic activity">
    <reaction evidence="8">
        <text>an R-cob(III)alamin(out) + ATP + H2O = an R-cob(III)alamin(in) + ADP + phosphate + H(+)</text>
        <dbReference type="Rhea" id="RHEA:17873"/>
        <dbReference type="ChEBI" id="CHEBI:15377"/>
        <dbReference type="ChEBI" id="CHEBI:15378"/>
        <dbReference type="ChEBI" id="CHEBI:30616"/>
        <dbReference type="ChEBI" id="CHEBI:43474"/>
        <dbReference type="ChEBI" id="CHEBI:140785"/>
        <dbReference type="ChEBI" id="CHEBI:456216"/>
        <dbReference type="EC" id="7.6.2.8"/>
    </reaction>
</comment>
<dbReference type="SMART" id="SM00382">
    <property type="entry name" value="AAA"/>
    <property type="match status" value="1"/>
</dbReference>
<dbReference type="OrthoDB" id="5292475at2"/>
<evidence type="ECO:0000256" key="5">
    <source>
        <dbReference type="ARBA" id="ARBA00022840"/>
    </source>
</evidence>
<evidence type="ECO:0000256" key="6">
    <source>
        <dbReference type="ARBA" id="ARBA00022967"/>
    </source>
</evidence>
<evidence type="ECO:0000313" key="11">
    <source>
        <dbReference type="Proteomes" id="UP000218796"/>
    </source>
</evidence>
<dbReference type="NCBIfam" id="NF002981">
    <property type="entry name" value="PRK03695.1"/>
    <property type="match status" value="1"/>
</dbReference>
<keyword evidence="11" id="KW-1185">Reference proteome</keyword>
<dbReference type="PANTHER" id="PTHR42734:SF18">
    <property type="entry name" value="VITAMIN B12 IMPORT ATP-BINDING PROTEIN BTUD"/>
    <property type="match status" value="1"/>
</dbReference>
<dbReference type="EC" id="7.6.2.8" evidence="8"/>
<comment type="caution">
    <text evidence="10">The sequence shown here is derived from an EMBL/GenBank/DDBJ whole genome shotgun (WGS) entry which is preliminary data.</text>
</comment>
<proteinExistence type="inferred from homology"/>
<comment type="subunit">
    <text evidence="8">The complex is composed of two ATP-binding proteins (BtuD), two transmembrane proteins (BtuC) and a solute-binding protein (BtuF).</text>
</comment>
<dbReference type="AlphaFoldDB" id="A0A2A2M802"/>
<sequence>MISMSTKPLILHNVSVGTRLLPFSAQVERGALIHIIGPNGAGKSTLLARIAGILPGEGRVMLNQQNLDALTPAELARCRGYLHQQQQPSALMPVFQYLALHQPVGCDLALADRVVGDLATSLVLGDKLSRPLTQLSGGEWQRVRIAAIFLQVWPALNPQASLLLLDEPMNSLDISQQAAVDQLLHQLTDAGISVIVSAHDLNHTQSHAHQVWMLRAGVMQDQGPTTEVMTVKSLSKLYGINFRELESEGQRWFIYQNHI</sequence>
<dbReference type="GO" id="GO:0015420">
    <property type="term" value="F:ABC-type vitamin B12 transporter activity"/>
    <property type="evidence" value="ECO:0007669"/>
    <property type="project" value="UniProtKB-UniRule"/>
</dbReference>
<dbReference type="PROSITE" id="PS50893">
    <property type="entry name" value="ABC_TRANSPORTER_2"/>
    <property type="match status" value="1"/>
</dbReference>
<name>A0A2A2M802_9GAMM</name>
<dbReference type="HAMAP" id="MF_01005">
    <property type="entry name" value="BtuD"/>
    <property type="match status" value="1"/>
</dbReference>
<dbReference type="Pfam" id="PF00005">
    <property type="entry name" value="ABC_tran"/>
    <property type="match status" value="1"/>
</dbReference>
<evidence type="ECO:0000256" key="7">
    <source>
        <dbReference type="ARBA" id="ARBA00023136"/>
    </source>
</evidence>
<feature type="binding site" evidence="8">
    <location>
        <begin position="37"/>
        <end position="44"/>
    </location>
    <ligand>
        <name>ATP</name>
        <dbReference type="ChEBI" id="CHEBI:30616"/>
    </ligand>
</feature>
<protein>
    <recommendedName>
        <fullName evidence="8">Vitamin B12 import ATP-binding protein BtuD</fullName>
        <ecNumber evidence="8">7.6.2.8</ecNumber>
    </recommendedName>
    <alternativeName>
        <fullName evidence="8">Vitamin B12-transporting ATPase</fullName>
    </alternativeName>
</protein>
<evidence type="ECO:0000256" key="3">
    <source>
        <dbReference type="ARBA" id="ARBA00022519"/>
    </source>
</evidence>
<reference evidence="10 11" key="1">
    <citation type="submission" date="2017-08" db="EMBL/GenBank/DDBJ databases">
        <title>Draft Genome Sequence of Hafnia alvei CITHA-6 Isolated from Raw Bovine Milk.</title>
        <authorList>
            <person name="Culligan E.P."/>
            <person name="Mcsweeney A."/>
            <person name="O'Doherty C."/>
            <person name="Gleeson E."/>
            <person name="O'Riordan D."/>
            <person name="Sleator R.D."/>
        </authorList>
    </citation>
    <scope>NUCLEOTIDE SEQUENCE [LARGE SCALE GENOMIC DNA]</scope>
    <source>
        <strain evidence="10 11">CITHA-6</strain>
    </source>
</reference>
<evidence type="ECO:0000259" key="9">
    <source>
        <dbReference type="PROSITE" id="PS50893"/>
    </source>
</evidence>
<keyword evidence="7 8" id="KW-0472">Membrane</keyword>
<keyword evidence="4 8" id="KW-0547">Nucleotide-binding</keyword>
<dbReference type="InterPro" id="IPR023693">
    <property type="entry name" value="ABC_transptr_BtuD"/>
</dbReference>
<dbReference type="InterPro" id="IPR003439">
    <property type="entry name" value="ABC_transporter-like_ATP-bd"/>
</dbReference>